<dbReference type="PANTHER" id="PTHR22930:SF85">
    <property type="entry name" value="GH03217P-RELATED"/>
    <property type="match status" value="1"/>
</dbReference>
<name>A0AAD9QL08_ACRCE</name>
<evidence type="ECO:0000313" key="9">
    <source>
        <dbReference type="EMBL" id="KAK2562896.1"/>
    </source>
</evidence>
<keyword evidence="5" id="KW-0479">Metal-binding</keyword>
<keyword evidence="10" id="KW-1185">Reference proteome</keyword>
<comment type="subcellular location">
    <subcellularLocation>
        <location evidence="2">Nucleus</location>
    </subcellularLocation>
</comment>
<keyword evidence="6" id="KW-0378">Hydrolase</keyword>
<reference evidence="9" key="2">
    <citation type="journal article" date="2023" name="Science">
        <title>Genomic signatures of disease resistance in endangered staghorn corals.</title>
        <authorList>
            <person name="Vollmer S.V."/>
            <person name="Selwyn J.D."/>
            <person name="Despard B.A."/>
            <person name="Roesel C.L."/>
        </authorList>
    </citation>
    <scope>NUCLEOTIDE SEQUENCE</scope>
    <source>
        <strain evidence="9">K2</strain>
    </source>
</reference>
<protein>
    <submittedName>
        <fullName evidence="9">Protein ANTAGONIST OF LIKE HETEROCHROMATIN PROTEIN 1</fullName>
    </submittedName>
</protein>
<evidence type="ECO:0000256" key="1">
    <source>
        <dbReference type="ARBA" id="ARBA00001968"/>
    </source>
</evidence>
<dbReference type="GO" id="GO:0016787">
    <property type="term" value="F:hydrolase activity"/>
    <property type="evidence" value="ECO:0007669"/>
    <property type="project" value="UniProtKB-KW"/>
</dbReference>
<comment type="cofactor">
    <cofactor evidence="1">
        <name>a divalent metal cation</name>
        <dbReference type="ChEBI" id="CHEBI:60240"/>
    </cofactor>
</comment>
<evidence type="ECO:0000259" key="8">
    <source>
        <dbReference type="Pfam" id="PF13359"/>
    </source>
</evidence>
<dbReference type="Pfam" id="PF13359">
    <property type="entry name" value="DDE_Tnp_4"/>
    <property type="match status" value="1"/>
</dbReference>
<dbReference type="AlphaFoldDB" id="A0AAD9QL08"/>
<comment type="caution">
    <text evidence="9">The sequence shown here is derived from an EMBL/GenBank/DDBJ whole genome shotgun (WGS) entry which is preliminary data.</text>
</comment>
<organism evidence="9 10">
    <name type="scientific">Acropora cervicornis</name>
    <name type="common">Staghorn coral</name>
    <dbReference type="NCBI Taxonomy" id="6130"/>
    <lineage>
        <taxon>Eukaryota</taxon>
        <taxon>Metazoa</taxon>
        <taxon>Cnidaria</taxon>
        <taxon>Anthozoa</taxon>
        <taxon>Hexacorallia</taxon>
        <taxon>Scleractinia</taxon>
        <taxon>Astrocoeniina</taxon>
        <taxon>Acroporidae</taxon>
        <taxon>Acropora</taxon>
    </lineage>
</organism>
<evidence type="ECO:0000256" key="3">
    <source>
        <dbReference type="ARBA" id="ARBA00006958"/>
    </source>
</evidence>
<comment type="similarity">
    <text evidence="3">Belongs to the HARBI1 family.</text>
</comment>
<dbReference type="Proteomes" id="UP001249851">
    <property type="component" value="Unassembled WGS sequence"/>
</dbReference>
<keyword evidence="7" id="KW-0539">Nucleus</keyword>
<proteinExistence type="inferred from homology"/>
<dbReference type="GO" id="GO:0005634">
    <property type="term" value="C:nucleus"/>
    <property type="evidence" value="ECO:0007669"/>
    <property type="project" value="UniProtKB-SubCell"/>
</dbReference>
<dbReference type="PANTHER" id="PTHR22930">
    <property type="match status" value="1"/>
</dbReference>
<evidence type="ECO:0000256" key="4">
    <source>
        <dbReference type="ARBA" id="ARBA00022722"/>
    </source>
</evidence>
<gene>
    <name evidence="9" type="ORF">P5673_013864</name>
</gene>
<evidence type="ECO:0000313" key="10">
    <source>
        <dbReference type="Proteomes" id="UP001249851"/>
    </source>
</evidence>
<evidence type="ECO:0000256" key="2">
    <source>
        <dbReference type="ARBA" id="ARBA00004123"/>
    </source>
</evidence>
<reference evidence="9" key="1">
    <citation type="journal article" date="2023" name="G3 (Bethesda)">
        <title>Whole genome assembly and annotation of the endangered Caribbean coral Acropora cervicornis.</title>
        <authorList>
            <person name="Selwyn J.D."/>
            <person name="Vollmer S.V."/>
        </authorList>
    </citation>
    <scope>NUCLEOTIDE SEQUENCE</scope>
    <source>
        <strain evidence="9">K2</strain>
    </source>
</reference>
<dbReference type="InterPro" id="IPR045249">
    <property type="entry name" value="HARBI1-like"/>
</dbReference>
<dbReference type="GO" id="GO:0004518">
    <property type="term" value="F:nuclease activity"/>
    <property type="evidence" value="ECO:0007669"/>
    <property type="project" value="UniProtKB-KW"/>
</dbReference>
<keyword evidence="4" id="KW-0540">Nuclease</keyword>
<feature type="domain" description="DDE Tnp4" evidence="8">
    <location>
        <begin position="218"/>
        <end position="381"/>
    </location>
</feature>
<evidence type="ECO:0000256" key="6">
    <source>
        <dbReference type="ARBA" id="ARBA00022801"/>
    </source>
</evidence>
<accession>A0AAD9QL08</accession>
<dbReference type="EMBL" id="JARQWQ010000027">
    <property type="protein sequence ID" value="KAK2562896.1"/>
    <property type="molecule type" value="Genomic_DNA"/>
</dbReference>
<sequence>MKVDDIIDGIMQYGRVPGVELDSLTLQAHLPGEKFDRIVVLLESWSAKKHCTCKDLESLIRNLQHACKVILRVSNEDEEEPGFGPRPQNWFRSLLTSQDLDFLWKEHFRVTRETFEYLCDLVRVNLQKQHTRFRSPVSVEERVGLALWRLATGNSYRSCGLQFGLGKSTSKGICSEFEQAISNLKDRFIKFPLTIREIRNKMDEFEESYRIPQIMGAIDGCHIEINAPPDNHEDYFNRKQHYSVNLQVIVDSNLKFIHVTVGYPGSIHDARVLRLSGLYDLAENEQILSGPTRNINGTDIRPLLAGDSAYPLTNWLVKPYPDRGRLTPDQRKFNVKFSALRSVVEQAFGTLKARWRIALKKVEQKPSTLKKTAIAACVLHNICIERGDLYDMDNNDSDDSSDDDNDGRIGVETGNDIRDALKDYVRDNL</sequence>
<evidence type="ECO:0000256" key="7">
    <source>
        <dbReference type="ARBA" id="ARBA00023242"/>
    </source>
</evidence>
<dbReference type="GO" id="GO:0046872">
    <property type="term" value="F:metal ion binding"/>
    <property type="evidence" value="ECO:0007669"/>
    <property type="project" value="UniProtKB-KW"/>
</dbReference>
<dbReference type="InterPro" id="IPR027806">
    <property type="entry name" value="HARBI1_dom"/>
</dbReference>
<evidence type="ECO:0000256" key="5">
    <source>
        <dbReference type="ARBA" id="ARBA00022723"/>
    </source>
</evidence>